<evidence type="ECO:0000256" key="4">
    <source>
        <dbReference type="PIRSR" id="PIRSR000705-3"/>
    </source>
</evidence>
<dbReference type="AlphaFoldDB" id="A0A0R2CI90"/>
<feature type="binding site" evidence="3">
    <location>
        <position position="78"/>
    </location>
    <ligand>
        <name>substrate</name>
    </ligand>
</feature>
<feature type="binding site" evidence="3">
    <location>
        <position position="43"/>
    </location>
    <ligand>
        <name>substrate</name>
    </ligand>
</feature>
<dbReference type="Proteomes" id="UP000051586">
    <property type="component" value="Unassembled WGS sequence"/>
</dbReference>
<dbReference type="PANTHER" id="PTHR10513">
    <property type="entry name" value="DEOXYNUCLEOSIDE KINASE"/>
    <property type="match status" value="1"/>
</dbReference>
<dbReference type="CDD" id="cd01673">
    <property type="entry name" value="dNK"/>
    <property type="match status" value="1"/>
</dbReference>
<accession>A0A0R2CI90</accession>
<keyword evidence="6" id="KW-0808">Transferase</keyword>
<evidence type="ECO:0000313" key="6">
    <source>
        <dbReference type="EMBL" id="KRM91373.1"/>
    </source>
</evidence>
<feature type="binding site" evidence="3">
    <location>
        <position position="54"/>
    </location>
    <ligand>
        <name>substrate</name>
    </ligand>
</feature>
<feature type="binding site" evidence="3">
    <location>
        <position position="83"/>
    </location>
    <ligand>
        <name>substrate</name>
    </ligand>
</feature>
<dbReference type="PATRIC" id="fig|1423745.4.peg.945"/>
<feature type="binding site" evidence="3">
    <location>
        <position position="31"/>
    </location>
    <ligand>
        <name>substrate</name>
    </ligand>
</feature>
<evidence type="ECO:0000256" key="2">
    <source>
        <dbReference type="PIRSR" id="PIRSR000705-1"/>
    </source>
</evidence>
<gene>
    <name evidence="6" type="ORF">FC87_GL000884</name>
</gene>
<feature type="binding site" evidence="3">
    <location>
        <position position="148"/>
    </location>
    <ligand>
        <name>substrate</name>
    </ligand>
</feature>
<evidence type="ECO:0000259" key="5">
    <source>
        <dbReference type="Pfam" id="PF01712"/>
    </source>
</evidence>
<evidence type="ECO:0000256" key="1">
    <source>
        <dbReference type="ARBA" id="ARBA00007420"/>
    </source>
</evidence>
<dbReference type="InterPro" id="IPR002624">
    <property type="entry name" value="DCK/DGK"/>
</dbReference>
<dbReference type="RefSeq" id="WP_009167264.1">
    <property type="nucleotide sequence ID" value="NZ_AYZI01000005.1"/>
</dbReference>
<evidence type="ECO:0000313" key="7">
    <source>
        <dbReference type="Proteomes" id="UP000051586"/>
    </source>
</evidence>
<dbReference type="EMBL" id="AYZI01000005">
    <property type="protein sequence ID" value="KRM91373.1"/>
    <property type="molecule type" value="Genomic_DNA"/>
</dbReference>
<comment type="similarity">
    <text evidence="1">Belongs to the DCK/DGK family.</text>
</comment>
<keyword evidence="6" id="KW-0418">Kinase</keyword>
<keyword evidence="4" id="KW-0067">ATP-binding</keyword>
<organism evidence="6 7">
    <name type="scientific">Fructilactobacillus florum DSM 22689 = JCM 16035</name>
    <dbReference type="NCBI Taxonomy" id="1423745"/>
    <lineage>
        <taxon>Bacteria</taxon>
        <taxon>Bacillati</taxon>
        <taxon>Bacillota</taxon>
        <taxon>Bacilli</taxon>
        <taxon>Lactobacillales</taxon>
        <taxon>Lactobacillaceae</taxon>
        <taxon>Fructilactobacillus</taxon>
    </lineage>
</organism>
<dbReference type="Pfam" id="PF01712">
    <property type="entry name" value="dNK"/>
    <property type="match status" value="1"/>
</dbReference>
<dbReference type="PANTHER" id="PTHR10513:SF35">
    <property type="entry name" value="DEOXYADENOSINE KINASE"/>
    <property type="match status" value="1"/>
</dbReference>
<sequence length="209" mass="24241">MVIITAGMIGVGKTTLTSLIANHLGTKPFFEPVGDNPVLPLYYQNPQQYGFLLQIYFLNKRFAMIKQALNDDNNVLDRSIYEDALFTRENNAAGNISDIELSVYLKLLDNMMSELNELPKKHPDLLVYAATDFPTILARIKKRGRDYEQFEGNPELEKYYYKMWLAYQTWYQEYDLGPKMMLNLQKYDLSDAKNTEIVLKKIDQKLASI</sequence>
<feature type="active site" description="Proton acceptor" evidence="2">
    <location>
        <position position="77"/>
    </location>
</feature>
<comment type="caution">
    <text evidence="6">The sequence shown here is derived from an EMBL/GenBank/DDBJ whole genome shotgun (WGS) entry which is preliminary data.</text>
</comment>
<feature type="binding site" evidence="4">
    <location>
        <begin position="7"/>
        <end position="15"/>
    </location>
    <ligand>
        <name>ATP</name>
        <dbReference type="ChEBI" id="CHEBI:30616"/>
    </ligand>
</feature>
<dbReference type="InterPro" id="IPR027417">
    <property type="entry name" value="P-loop_NTPase"/>
</dbReference>
<dbReference type="STRING" id="1423745.GCA_001311215_01576"/>
<dbReference type="GO" id="GO:0005524">
    <property type="term" value="F:ATP binding"/>
    <property type="evidence" value="ECO:0007669"/>
    <property type="project" value="UniProtKB-KW"/>
</dbReference>
<dbReference type="PIRSF" id="PIRSF000705">
    <property type="entry name" value="DNK"/>
    <property type="match status" value="1"/>
</dbReference>
<dbReference type="Gene3D" id="3.40.50.300">
    <property type="entry name" value="P-loop containing nucleotide triphosphate hydrolases"/>
    <property type="match status" value="1"/>
</dbReference>
<evidence type="ECO:0000256" key="3">
    <source>
        <dbReference type="PIRSR" id="PIRSR000705-2"/>
    </source>
</evidence>
<feature type="binding site" evidence="4">
    <location>
        <begin position="139"/>
        <end position="143"/>
    </location>
    <ligand>
        <name>ATP</name>
        <dbReference type="ChEBI" id="CHEBI:30616"/>
    </ligand>
</feature>
<dbReference type="InterPro" id="IPR050566">
    <property type="entry name" value="Deoxyribonucleoside_kinase"/>
</dbReference>
<protein>
    <submittedName>
        <fullName evidence="6">Deoxyadenosine kinase</fullName>
    </submittedName>
</protein>
<feature type="domain" description="Deoxynucleoside kinase" evidence="5">
    <location>
        <begin position="5"/>
        <end position="200"/>
    </location>
</feature>
<proteinExistence type="inferred from homology"/>
<dbReference type="GO" id="GO:0005737">
    <property type="term" value="C:cytoplasm"/>
    <property type="evidence" value="ECO:0007669"/>
    <property type="project" value="TreeGrafter"/>
</dbReference>
<reference evidence="6 7" key="1">
    <citation type="journal article" date="2015" name="Genome Announc.">
        <title>Expanding the biotechnology potential of lactobacilli through comparative genomics of 213 strains and associated genera.</title>
        <authorList>
            <person name="Sun Z."/>
            <person name="Harris H.M."/>
            <person name="McCann A."/>
            <person name="Guo C."/>
            <person name="Argimon S."/>
            <person name="Zhang W."/>
            <person name="Yang X."/>
            <person name="Jeffery I.B."/>
            <person name="Cooney J.C."/>
            <person name="Kagawa T.F."/>
            <person name="Liu W."/>
            <person name="Song Y."/>
            <person name="Salvetti E."/>
            <person name="Wrobel A."/>
            <person name="Rasinkangas P."/>
            <person name="Parkhill J."/>
            <person name="Rea M.C."/>
            <person name="O'Sullivan O."/>
            <person name="Ritari J."/>
            <person name="Douillard F.P."/>
            <person name="Paul Ross R."/>
            <person name="Yang R."/>
            <person name="Briner A.E."/>
            <person name="Felis G.E."/>
            <person name="de Vos W.M."/>
            <person name="Barrangou R."/>
            <person name="Klaenhammer T.R."/>
            <person name="Caufield P.W."/>
            <person name="Cui Y."/>
            <person name="Zhang H."/>
            <person name="O'Toole P.W."/>
        </authorList>
    </citation>
    <scope>NUCLEOTIDE SEQUENCE [LARGE SCALE GENOMIC DNA]</scope>
    <source>
        <strain evidence="6 7">DSM 22689</strain>
    </source>
</reference>
<dbReference type="SUPFAM" id="SSF52540">
    <property type="entry name" value="P-loop containing nucleoside triphosphate hydrolases"/>
    <property type="match status" value="1"/>
</dbReference>
<name>A0A0R2CI90_9LACO</name>
<dbReference type="GO" id="GO:0019136">
    <property type="term" value="F:deoxynucleoside kinase activity"/>
    <property type="evidence" value="ECO:0007669"/>
    <property type="project" value="InterPro"/>
</dbReference>
<keyword evidence="4" id="KW-0547">Nucleotide-binding</keyword>
<dbReference type="InterPro" id="IPR031314">
    <property type="entry name" value="DNK_dom"/>
</dbReference>